<reference evidence="2" key="1">
    <citation type="journal article" date="2023" name="Front. Plant Sci.">
        <title>Chromosomal-level genome assembly of Melastoma candidum provides insights into trichome evolution.</title>
        <authorList>
            <person name="Zhong Y."/>
            <person name="Wu W."/>
            <person name="Sun C."/>
            <person name="Zou P."/>
            <person name="Liu Y."/>
            <person name="Dai S."/>
            <person name="Zhou R."/>
        </authorList>
    </citation>
    <scope>NUCLEOTIDE SEQUENCE [LARGE SCALE GENOMIC DNA]</scope>
</reference>
<dbReference type="Proteomes" id="UP001057402">
    <property type="component" value="Chromosome 5"/>
</dbReference>
<comment type="caution">
    <text evidence="1">The sequence shown here is derived from an EMBL/GenBank/DDBJ whole genome shotgun (WGS) entry which is preliminary data.</text>
</comment>
<dbReference type="EMBL" id="CM042884">
    <property type="protein sequence ID" value="KAI4370364.1"/>
    <property type="molecule type" value="Genomic_DNA"/>
</dbReference>
<organism evidence="1 2">
    <name type="scientific">Melastoma candidum</name>
    <dbReference type="NCBI Taxonomy" id="119954"/>
    <lineage>
        <taxon>Eukaryota</taxon>
        <taxon>Viridiplantae</taxon>
        <taxon>Streptophyta</taxon>
        <taxon>Embryophyta</taxon>
        <taxon>Tracheophyta</taxon>
        <taxon>Spermatophyta</taxon>
        <taxon>Magnoliopsida</taxon>
        <taxon>eudicotyledons</taxon>
        <taxon>Gunneridae</taxon>
        <taxon>Pentapetalae</taxon>
        <taxon>rosids</taxon>
        <taxon>malvids</taxon>
        <taxon>Myrtales</taxon>
        <taxon>Melastomataceae</taxon>
        <taxon>Melastomatoideae</taxon>
        <taxon>Melastomateae</taxon>
        <taxon>Melastoma</taxon>
    </lineage>
</organism>
<accession>A0ACB9QUV8</accession>
<protein>
    <submittedName>
        <fullName evidence="1">Uncharacterized protein</fullName>
    </submittedName>
</protein>
<gene>
    <name evidence="1" type="ORF">MLD38_018723</name>
</gene>
<sequence length="581" mass="65922">MAPKMINVKNVVAYNRLAAFPSLSSGGSSSAEFPKLVKARTIAELYKETEELLKSISPKASLAYKDVAEKNTLNDGDSPKWTYAQEAPQSGMLRAISPKSSQPTAGDDPFDKVLASPVPQINFDNISSSDSPSDSSPEADSTKGFEVMPVMMADTPSLEDQVAALTKTVDAMMLFMKEREQQMDYIVKKLESKDVDKTFTEESSRTQVDKGKGVMTVDDSAKHTSIIEDPIPAKAMMELIKEKAKSELEGKSSSSSAYYKPYSRRIEGLKMPVGYQPPYFQQFDGKGNPRQHVPHFIETCNNAGTDGDWMVKQFVRSLKGNAFDWYIDLKPDTIDSWEQLEREFLNRFYSTRRVVSMIELTNTRQWEEEPVVDYIQRWRNLSLNSRDRLSEKTSIDMFIQGMLWSIRYILQGLKPRSFEELATKAHDMELSFVWTNINSIPIPEPPRGTGRLGNRTGGKPVFKDTKKQVMTTDVAPVKVPIAKGKVPTNGQPPAEAPRMERQRLTPEERQNKKYPFPDEDVVEIFDYLLSSKMIELPQSKRPQQANLADNPNFCKYHRVLGHPIEKCFVFKEKVMELCREQ</sequence>
<name>A0ACB9QUV8_9MYRT</name>
<evidence type="ECO:0000313" key="2">
    <source>
        <dbReference type="Proteomes" id="UP001057402"/>
    </source>
</evidence>
<keyword evidence="2" id="KW-1185">Reference proteome</keyword>
<proteinExistence type="predicted"/>
<evidence type="ECO:0000313" key="1">
    <source>
        <dbReference type="EMBL" id="KAI4370364.1"/>
    </source>
</evidence>